<dbReference type="Gene3D" id="1.10.555.10">
    <property type="entry name" value="Rho GTPase activation protein"/>
    <property type="match status" value="1"/>
</dbReference>
<dbReference type="SMART" id="SM00233">
    <property type="entry name" value="PH"/>
    <property type="match status" value="5"/>
</dbReference>
<feature type="compositionally biased region" description="Low complexity" evidence="6">
    <location>
        <begin position="74"/>
        <end position="88"/>
    </location>
</feature>
<feature type="compositionally biased region" description="Polar residues" evidence="6">
    <location>
        <begin position="162"/>
        <end position="196"/>
    </location>
</feature>
<dbReference type="InterPro" id="IPR037278">
    <property type="entry name" value="ARFGAP/RecO"/>
</dbReference>
<evidence type="ECO:0000256" key="2">
    <source>
        <dbReference type="ARBA" id="ARBA00022723"/>
    </source>
</evidence>
<feature type="domain" description="Rho-GAP" evidence="9">
    <location>
        <begin position="1454"/>
        <end position="1641"/>
    </location>
</feature>
<feature type="region of interest" description="Disordered" evidence="6">
    <location>
        <begin position="528"/>
        <end position="655"/>
    </location>
</feature>
<gene>
    <name evidence="10" type="ORF">SNE40_016977</name>
</gene>
<dbReference type="EMBL" id="JAZGQO010000011">
    <property type="protein sequence ID" value="KAK6173546.1"/>
    <property type="molecule type" value="Genomic_DNA"/>
</dbReference>
<dbReference type="InterPro" id="IPR008936">
    <property type="entry name" value="Rho_GTPase_activation_prot"/>
</dbReference>
<dbReference type="Pfam" id="PF01412">
    <property type="entry name" value="ArfGap"/>
    <property type="match status" value="1"/>
</dbReference>
<dbReference type="CDD" id="cd17113">
    <property type="entry name" value="RA_ARAPs"/>
    <property type="match status" value="1"/>
</dbReference>
<feature type="region of interest" description="Disordered" evidence="6">
    <location>
        <begin position="160"/>
        <end position="196"/>
    </location>
</feature>
<feature type="compositionally biased region" description="Polar residues" evidence="6">
    <location>
        <begin position="229"/>
        <end position="241"/>
    </location>
</feature>
<evidence type="ECO:0000256" key="4">
    <source>
        <dbReference type="ARBA" id="ARBA00022833"/>
    </source>
</evidence>
<dbReference type="Gene3D" id="3.10.20.90">
    <property type="entry name" value="Phosphatidylinositol 3-kinase Catalytic Subunit, Chain A, domain 1"/>
    <property type="match status" value="1"/>
</dbReference>
<evidence type="ECO:0000256" key="3">
    <source>
        <dbReference type="ARBA" id="ARBA00022771"/>
    </source>
</evidence>
<evidence type="ECO:0000259" key="8">
    <source>
        <dbReference type="PROSITE" id="PS50115"/>
    </source>
</evidence>
<keyword evidence="3 5" id="KW-0863">Zinc-finger</keyword>
<organism evidence="10 11">
    <name type="scientific">Patella caerulea</name>
    <name type="common">Rayed Mediterranean limpet</name>
    <dbReference type="NCBI Taxonomy" id="87958"/>
    <lineage>
        <taxon>Eukaryota</taxon>
        <taxon>Metazoa</taxon>
        <taxon>Spiralia</taxon>
        <taxon>Lophotrochozoa</taxon>
        <taxon>Mollusca</taxon>
        <taxon>Gastropoda</taxon>
        <taxon>Patellogastropoda</taxon>
        <taxon>Patelloidea</taxon>
        <taxon>Patellidae</taxon>
        <taxon>Patella</taxon>
    </lineage>
</organism>
<feature type="compositionally biased region" description="Pro residues" evidence="6">
    <location>
        <begin position="534"/>
        <end position="545"/>
    </location>
</feature>
<dbReference type="InterPro" id="IPR001849">
    <property type="entry name" value="PH_domain"/>
</dbReference>
<keyword evidence="1" id="KW-0343">GTPase activation</keyword>
<dbReference type="SUPFAM" id="SSF57863">
    <property type="entry name" value="ArfGap/RecO-like zinc finger"/>
    <property type="match status" value="1"/>
</dbReference>
<feature type="region of interest" description="Disordered" evidence="6">
    <location>
        <begin position="1"/>
        <end position="89"/>
    </location>
</feature>
<feature type="compositionally biased region" description="Basic and acidic residues" evidence="6">
    <location>
        <begin position="608"/>
        <end position="626"/>
    </location>
</feature>
<feature type="region of interest" description="Disordered" evidence="6">
    <location>
        <begin position="223"/>
        <end position="252"/>
    </location>
</feature>
<dbReference type="GO" id="GO:0005547">
    <property type="term" value="F:phosphatidylinositol-3,4,5-trisphosphate binding"/>
    <property type="evidence" value="ECO:0007669"/>
    <property type="project" value="TreeGrafter"/>
</dbReference>
<proteinExistence type="predicted"/>
<feature type="compositionally biased region" description="Basic and acidic residues" evidence="6">
    <location>
        <begin position="363"/>
        <end position="373"/>
    </location>
</feature>
<feature type="compositionally biased region" description="Pro residues" evidence="6">
    <location>
        <begin position="556"/>
        <end position="569"/>
    </location>
</feature>
<dbReference type="Gene3D" id="2.30.29.30">
    <property type="entry name" value="Pleckstrin-homology domain (PH domain)/Phosphotyrosine-binding domain (PTB)"/>
    <property type="match status" value="5"/>
</dbReference>
<comment type="caution">
    <text evidence="10">The sequence shown here is derived from an EMBL/GenBank/DDBJ whole genome shotgun (WGS) entry which is preliminary data.</text>
</comment>
<feature type="domain" description="Arf-GAP" evidence="8">
    <location>
        <begin position="1040"/>
        <end position="1164"/>
    </location>
</feature>
<dbReference type="Pfam" id="PF00620">
    <property type="entry name" value="RhoGAP"/>
    <property type="match status" value="1"/>
</dbReference>
<dbReference type="FunFam" id="1.10.220.150:FF:000009">
    <property type="entry name" value="stromal membrane-associated protein 1 isoform X1"/>
    <property type="match status" value="1"/>
</dbReference>
<dbReference type="Pfam" id="PF00169">
    <property type="entry name" value="PH"/>
    <property type="match status" value="2"/>
</dbReference>
<sequence>MATKDIGEMGDNSPQPPDLPPKSRKSSIKENEDLFHKKMPDTTTKPVPKPRNKSFIKGSTSPAKPTPIPRLRTSSSKSNISVNSANSSLTEADQFFLNTSMNKSTSLYANESINDLERPESLTGPSTYANEPVTDTSGKLGSIIGPSTSTYASEFFAETTERQGSITDQSTSIYANEPITDTTERQGSITDQSTSIYANEPVPDILRPESITEIIKGLKVDLESENKTDLNSSSTSKTSYTEPFPSIKPFTPIKTTSEKFDWNDNKSLPEGKGVLSLLDPLSPVKANPTKSVTDKMGFDSLFDPSTHTKTVTETPKLDHSISEEKGFDSPCDPTPKVDWNDTKSEASFESVADPFSSPQQSTEGKKLVWSDSKHLSQERRFESFPDADSVEQMIDWSLKQKNETVPESKTARPLLERVNALDEQNEKPSKALIKDPIRIPNTETSHCEEVVNEDQIYETLWVSKKQVLGRKESSTDDFSVIDELDDDTSLTFVNNRTVEPDPDTNIPTLPTQSIVGRESWGEYAYLDPNSDYVSPPPHYPPPPLPSSSDYIGMPSALPPPLPTMPPPLPSHKTVTSPDLATVNAPPVPPRPRPEGGGSKSSSPVPPTIKRDRPIPQSKRLETDTVNKRSSPIPPPLTLAGTSDSPPPQACQASFGGDYIPHDPIERQESDVFKGLPTPKQDLFQDDPFKYSDFATECYQFNKFEGPQGSTGMTDLPLETDIDANGDNNVYLVCDKGSERKNSDNVSDQSAEWFNRISLSNIPPPPTTSRKRNVQSNDEPDYVKAKAFAQETSLSDLSDTDSEEPYNNAGNNQRVPIITRNLSSPKNERVGYLYKQGGVKANKGWRRRWVVFNGRDLRYYVNNKSQISKRIIPLACMTDVVNDVKTEDTSRFKFKLITTLKDRVFHFAADELDDCLTWSQTIMAAIYQKNGGTNSSEDLGIRKSDKEGFIKFENGGGRKYFVSISESRLCYFHNRDDYLLNSPIHEIMMELASVKDASVGKNRLQLSTHYGHFILSFESATDCQQWKMAMEDAIAEGLADDSVLEKVYENESNRICADCEAEEPHWASINLGIVVCKNCAGIHRMFEVSISKIRSLRMDTRVWTPSLIELMKAIGNANANSFWESDLLPEQKIDKDSSTEQRKHFIQNKYRHKRHCQLHPAHQDVDILNQELLKSAGSDNVLDTMAIVFSGANVLYHLPGHEDTAYAIAKRAGERLQVEFLYQNFGDESTSASDDDGRLREDVRHQGYLLKTGPNFKGFDKRWCILEHGALTYYDAEKSTTAKDSIERKSIYCLRTAVVEKQPAAFELSTSKNNQRIYLFAADNERERILWLQALAKLICPVVVMDHVGMMDFSLAGNFYMKDSVAEEWRKTWVMLNGRNFFYLTKESKLESVDLRKASSIKHQSSETGCSKCTEVGYHFVVNAPGRALYIQADLSRDTERLRNIIENAIKGSGITLEDQQLTSDNVPVIVDRCINFITNNGLRTRGIYRESATNSRVQSLLQELRNDPRCVRLEEYTDHEVANAVKRFFRGLTASVFTQDYKEWIQTSVISDLNNKLAWYGYLLDRMPEINYSTLKKLVLHLRKIGQYTAENAMSVENLATCFAPSLVIPDENEPHMNIQTSLPCQLSILMDIITHHDNLFRLDQEKSIEDKMEEAEKKINEIQSSPRMSKTLMSSDSLLIPISMFDISAQCEMVTVTSRNTASEVIDYFISKRKVTQRQINIHEILFKGQLERPLHWTNPVYEDVCRWGDWSEDVRKGVCLCLKPTDLIEKIATYYDPSKYLLSDLKCSEKKSFKKYTFDFKQSKFSCYKDSKASNCLWGFNAEDMIIYLGVDPRRSSIPSKYGFTFITRGEKPTKKESGYFGRSVCFASQNDLYTWVAALLMAKYPEGLVPV</sequence>
<evidence type="ECO:0000313" key="10">
    <source>
        <dbReference type="EMBL" id="KAK6173546.1"/>
    </source>
</evidence>
<dbReference type="SMART" id="SM00324">
    <property type="entry name" value="RhoGAP"/>
    <property type="match status" value="1"/>
</dbReference>
<evidence type="ECO:0000259" key="9">
    <source>
        <dbReference type="PROSITE" id="PS50238"/>
    </source>
</evidence>
<feature type="region of interest" description="Disordered" evidence="6">
    <location>
        <begin position="116"/>
        <end position="142"/>
    </location>
</feature>
<evidence type="ECO:0000259" key="7">
    <source>
        <dbReference type="PROSITE" id="PS50003"/>
    </source>
</evidence>
<protein>
    <recommendedName>
        <fullName evidence="12">Arf-GAP with Rho-GAP domain, ANK repeat and PH domain-containing protein 1</fullName>
    </recommendedName>
</protein>
<dbReference type="InterPro" id="IPR001164">
    <property type="entry name" value="ArfGAP_dom"/>
</dbReference>
<dbReference type="Gene3D" id="1.10.220.150">
    <property type="entry name" value="Arf GTPase activating protein"/>
    <property type="match status" value="1"/>
</dbReference>
<dbReference type="SUPFAM" id="SSF50729">
    <property type="entry name" value="PH domain-like"/>
    <property type="match status" value="5"/>
</dbReference>
<dbReference type="PROSITE" id="PS50238">
    <property type="entry name" value="RHOGAP"/>
    <property type="match status" value="1"/>
</dbReference>
<feature type="domain" description="PH" evidence="7">
    <location>
        <begin position="942"/>
        <end position="1034"/>
    </location>
</feature>
<dbReference type="GO" id="GO:0005737">
    <property type="term" value="C:cytoplasm"/>
    <property type="evidence" value="ECO:0007669"/>
    <property type="project" value="TreeGrafter"/>
</dbReference>
<evidence type="ECO:0000256" key="6">
    <source>
        <dbReference type="SAM" id="MobiDB-lite"/>
    </source>
</evidence>
<evidence type="ECO:0008006" key="12">
    <source>
        <dbReference type="Google" id="ProtNLM"/>
    </source>
</evidence>
<feature type="region of interest" description="Disordered" evidence="6">
    <location>
        <begin position="755"/>
        <end position="778"/>
    </location>
</feature>
<dbReference type="InterPro" id="IPR011993">
    <property type="entry name" value="PH-like_dom_sf"/>
</dbReference>
<name>A0AAN8PKL1_PATCE</name>
<feature type="compositionally biased region" description="Polar residues" evidence="6">
    <location>
        <begin position="303"/>
        <end position="313"/>
    </location>
</feature>
<evidence type="ECO:0000256" key="1">
    <source>
        <dbReference type="ARBA" id="ARBA00022468"/>
    </source>
</evidence>
<reference evidence="10 11" key="1">
    <citation type="submission" date="2024-01" db="EMBL/GenBank/DDBJ databases">
        <title>The genome of the rayed Mediterranean limpet Patella caerulea (Linnaeus, 1758).</title>
        <authorList>
            <person name="Anh-Thu Weber A."/>
            <person name="Halstead-Nussloch G."/>
        </authorList>
    </citation>
    <scope>NUCLEOTIDE SEQUENCE [LARGE SCALE GENOMIC DNA]</scope>
    <source>
        <strain evidence="10">AATW-2023a</strain>
        <tissue evidence="10">Whole specimen</tissue>
    </source>
</reference>
<feature type="region of interest" description="Disordered" evidence="6">
    <location>
        <begin position="790"/>
        <end position="811"/>
    </location>
</feature>
<feature type="domain" description="PH" evidence="7">
    <location>
        <begin position="825"/>
        <end position="926"/>
    </location>
</feature>
<feature type="region of interest" description="Disordered" evidence="6">
    <location>
        <begin position="275"/>
        <end position="373"/>
    </location>
</feature>
<dbReference type="CDD" id="cd00821">
    <property type="entry name" value="PH"/>
    <property type="match status" value="1"/>
</dbReference>
<dbReference type="GO" id="GO:0005096">
    <property type="term" value="F:GTPase activator activity"/>
    <property type="evidence" value="ECO:0007669"/>
    <property type="project" value="UniProtKB-KW"/>
</dbReference>
<dbReference type="InterPro" id="IPR000198">
    <property type="entry name" value="RhoGAP_dom"/>
</dbReference>
<dbReference type="Proteomes" id="UP001347796">
    <property type="component" value="Unassembled WGS sequence"/>
</dbReference>
<feature type="compositionally biased region" description="Basic and acidic residues" evidence="6">
    <location>
        <begin position="27"/>
        <end position="40"/>
    </location>
</feature>
<dbReference type="SMART" id="SM00105">
    <property type="entry name" value="ArfGap"/>
    <property type="match status" value="1"/>
</dbReference>
<dbReference type="GO" id="GO:0008270">
    <property type="term" value="F:zinc ion binding"/>
    <property type="evidence" value="ECO:0007669"/>
    <property type="project" value="UniProtKB-KW"/>
</dbReference>
<keyword evidence="4" id="KW-0862">Zinc</keyword>
<evidence type="ECO:0000256" key="5">
    <source>
        <dbReference type="PROSITE-ProRule" id="PRU00288"/>
    </source>
</evidence>
<dbReference type="PROSITE" id="PS50003">
    <property type="entry name" value="PH_DOMAIN"/>
    <property type="match status" value="3"/>
</dbReference>
<dbReference type="SUPFAM" id="SSF48350">
    <property type="entry name" value="GTPase activation domain, GAP"/>
    <property type="match status" value="1"/>
</dbReference>
<dbReference type="PRINTS" id="PR00405">
    <property type="entry name" value="REVINTRACTNG"/>
</dbReference>
<dbReference type="PROSITE" id="PS50115">
    <property type="entry name" value="ARFGAP"/>
    <property type="match status" value="1"/>
</dbReference>
<dbReference type="PANTHER" id="PTHR45899">
    <property type="entry name" value="RHO GTPASE ACTIVATING PROTEIN AT 15B, ISOFORM C"/>
    <property type="match status" value="1"/>
</dbReference>
<feature type="compositionally biased region" description="Basic and acidic residues" evidence="6">
    <location>
        <begin position="315"/>
        <end position="327"/>
    </location>
</feature>
<dbReference type="GO" id="GO:0007165">
    <property type="term" value="P:signal transduction"/>
    <property type="evidence" value="ECO:0007669"/>
    <property type="project" value="InterPro"/>
</dbReference>
<accession>A0AAN8PKL1</accession>
<feature type="compositionally biased region" description="Polar residues" evidence="6">
    <location>
        <begin position="123"/>
        <end position="142"/>
    </location>
</feature>
<dbReference type="InterPro" id="IPR038508">
    <property type="entry name" value="ArfGAP_dom_sf"/>
</dbReference>
<feature type="domain" description="PH" evidence="7">
    <location>
        <begin position="1241"/>
        <end position="1339"/>
    </location>
</feature>
<evidence type="ECO:0000313" key="11">
    <source>
        <dbReference type="Proteomes" id="UP001347796"/>
    </source>
</evidence>
<dbReference type="PANTHER" id="PTHR45899:SF2">
    <property type="entry name" value="RHO GTPASE ACTIVATING PROTEIN AT 15B, ISOFORM C"/>
    <property type="match status" value="1"/>
</dbReference>
<dbReference type="InterPro" id="IPR052227">
    <property type="entry name" value="Arf-Rho-GAP_ANK-PH_domain"/>
</dbReference>
<keyword evidence="2" id="KW-0479">Metal-binding</keyword>
<keyword evidence="11" id="KW-1185">Reference proteome</keyword>